<dbReference type="Gene3D" id="3.40.30.10">
    <property type="entry name" value="Glutaredoxin"/>
    <property type="match status" value="1"/>
</dbReference>
<keyword evidence="1" id="KW-0732">Signal</keyword>
<dbReference type="PANTHER" id="PTHR35272">
    <property type="entry name" value="THIOL:DISULFIDE INTERCHANGE PROTEIN DSBC-RELATED"/>
    <property type="match status" value="1"/>
</dbReference>
<dbReference type="SUPFAM" id="SSF52833">
    <property type="entry name" value="Thioredoxin-like"/>
    <property type="match status" value="1"/>
</dbReference>
<dbReference type="EMBL" id="JADDOJ010000051">
    <property type="protein sequence ID" value="MBE7941462.1"/>
    <property type="molecule type" value="Genomic_DNA"/>
</dbReference>
<feature type="chain" id="PRO_5045754889" evidence="1">
    <location>
        <begin position="19"/>
        <end position="198"/>
    </location>
</feature>
<feature type="signal peptide" evidence="1">
    <location>
        <begin position="1"/>
        <end position="18"/>
    </location>
</feature>
<dbReference type="PANTHER" id="PTHR35272:SF4">
    <property type="entry name" value="THIOL:DISULFIDE INTERCHANGE PROTEIN DSBG"/>
    <property type="match status" value="1"/>
</dbReference>
<gene>
    <name evidence="3" type="ORF">IM725_12865</name>
</gene>
<reference evidence="3 4" key="1">
    <citation type="submission" date="2020-10" db="EMBL/GenBank/DDBJ databases">
        <title>Draft genome of Ramlibacter aquaticus LMG 30558.</title>
        <authorList>
            <person name="Props R."/>
        </authorList>
    </citation>
    <scope>NUCLEOTIDE SEQUENCE [LARGE SCALE GENOMIC DNA]</scope>
    <source>
        <strain evidence="3 4">LMG 30558</strain>
    </source>
</reference>
<dbReference type="InterPro" id="IPR036249">
    <property type="entry name" value="Thioredoxin-like_sf"/>
</dbReference>
<feature type="domain" description="Thioredoxin-like fold" evidence="2">
    <location>
        <begin position="63"/>
        <end position="189"/>
    </location>
</feature>
<evidence type="ECO:0000259" key="2">
    <source>
        <dbReference type="Pfam" id="PF13098"/>
    </source>
</evidence>
<comment type="caution">
    <text evidence="3">The sequence shown here is derived from an EMBL/GenBank/DDBJ whole genome shotgun (WGS) entry which is preliminary data.</text>
</comment>
<dbReference type="PROSITE" id="PS51257">
    <property type="entry name" value="PROKAR_LIPOPROTEIN"/>
    <property type="match status" value="1"/>
</dbReference>
<organism evidence="3 4">
    <name type="scientific">Ramlibacter aquaticus</name>
    <dbReference type="NCBI Taxonomy" id="2780094"/>
    <lineage>
        <taxon>Bacteria</taxon>
        <taxon>Pseudomonadati</taxon>
        <taxon>Pseudomonadota</taxon>
        <taxon>Betaproteobacteria</taxon>
        <taxon>Burkholderiales</taxon>
        <taxon>Comamonadaceae</taxon>
        <taxon>Ramlibacter</taxon>
    </lineage>
</organism>
<evidence type="ECO:0000313" key="4">
    <source>
        <dbReference type="Proteomes" id="UP000715965"/>
    </source>
</evidence>
<proteinExistence type="predicted"/>
<dbReference type="InterPro" id="IPR051470">
    <property type="entry name" value="Thiol:disulfide_interchange"/>
</dbReference>
<accession>A0ABR9SIA5</accession>
<protein>
    <submittedName>
        <fullName evidence="3">Thioredoxin fold domain-containing protein</fullName>
    </submittedName>
</protein>
<dbReference type="Proteomes" id="UP000715965">
    <property type="component" value="Unassembled WGS sequence"/>
</dbReference>
<dbReference type="InterPro" id="IPR012336">
    <property type="entry name" value="Thioredoxin-like_fold"/>
</dbReference>
<keyword evidence="4" id="KW-1185">Reference proteome</keyword>
<evidence type="ECO:0000313" key="3">
    <source>
        <dbReference type="EMBL" id="MBE7941462.1"/>
    </source>
</evidence>
<dbReference type="RefSeq" id="WP_193781002.1">
    <property type="nucleotide sequence ID" value="NZ_JADDOJ010000051.1"/>
</dbReference>
<dbReference type="Pfam" id="PF13098">
    <property type="entry name" value="Thioredoxin_2"/>
    <property type="match status" value="1"/>
</dbReference>
<sequence>MKALKFAVAALASLALLAGCGNKDDASSSTGGADASKPAEAVSIEAIQAEGTGFTVGSPMSVKTVYVFFDPQCPHCSALWYAAKPIKAVKFIWMPVRFINDASLHQGATIIAAKDPIATMDEHEALLTDRKGGITAASGVDAQEAAVKKNTALMTRFGFQSIPTIITKNAQGSVVSHEGALPTADLAAFVGVPVPSAQ</sequence>
<name>A0ABR9SIA5_9BURK</name>
<evidence type="ECO:0000256" key="1">
    <source>
        <dbReference type="SAM" id="SignalP"/>
    </source>
</evidence>